<dbReference type="Proteomes" id="UP001055172">
    <property type="component" value="Unassembled WGS sequence"/>
</dbReference>
<accession>A0AA37H2T6</accession>
<evidence type="ECO:0000313" key="1">
    <source>
        <dbReference type="EMBL" id="GJC90533.1"/>
    </source>
</evidence>
<sequence>MDVVLEVVDTFVGDKLYAALLPAHAAPYDFPHHAANATAQPLSTWQYKPSTHMLYLEPSEAAHLSAWPRDNIFRQFTSLFLITW</sequence>
<name>A0AA37H2T6_9PEZI</name>
<gene>
    <name evidence="1" type="ORF">ColLi_13371</name>
</gene>
<keyword evidence="2" id="KW-1185">Reference proteome</keyword>
<evidence type="ECO:0000313" key="2">
    <source>
        <dbReference type="Proteomes" id="UP001055172"/>
    </source>
</evidence>
<proteinExistence type="predicted"/>
<dbReference type="EMBL" id="BPPX01000055">
    <property type="protein sequence ID" value="GJC90533.1"/>
    <property type="molecule type" value="Genomic_DNA"/>
</dbReference>
<reference evidence="1 2" key="1">
    <citation type="submission" date="2021-07" db="EMBL/GenBank/DDBJ databases">
        <title>Genome data of Colletotrichum spaethianum.</title>
        <authorList>
            <person name="Utami Y.D."/>
            <person name="Hiruma K."/>
        </authorList>
    </citation>
    <scope>NUCLEOTIDE SEQUENCE [LARGE SCALE GENOMIC DNA]</scope>
    <source>
        <strain evidence="1 2">MAFF 242679</strain>
    </source>
</reference>
<organism evidence="1 2">
    <name type="scientific">Colletotrichum liriopes</name>
    <dbReference type="NCBI Taxonomy" id="708192"/>
    <lineage>
        <taxon>Eukaryota</taxon>
        <taxon>Fungi</taxon>
        <taxon>Dikarya</taxon>
        <taxon>Ascomycota</taxon>
        <taxon>Pezizomycotina</taxon>
        <taxon>Sordariomycetes</taxon>
        <taxon>Hypocreomycetidae</taxon>
        <taxon>Glomerellales</taxon>
        <taxon>Glomerellaceae</taxon>
        <taxon>Colletotrichum</taxon>
        <taxon>Colletotrichum spaethianum species complex</taxon>
    </lineage>
</organism>
<dbReference type="AlphaFoldDB" id="A0AA37H2T6"/>
<protein>
    <submittedName>
        <fullName evidence="1">Delta(7)-sterol 5(6)-desaturase</fullName>
    </submittedName>
</protein>
<comment type="caution">
    <text evidence="1">The sequence shown here is derived from an EMBL/GenBank/DDBJ whole genome shotgun (WGS) entry which is preliminary data.</text>
</comment>